<sequence>MKIYIVGTVGSGKSTLSDRLSELLEIPVYHLDDIVHVKNEKSILGNTKRTDREIECIFKEILSQENFIIEDTLRNRFTDALHQVDKVVFLDLPLNVLKYRVLKRFVKQKLGIEKSSYKPSLQFLHQMLIWLRDSPREKVEGLSNVLVLKNSKEIRHFIQEVENEKFLGKYLQT</sequence>
<dbReference type="AlphaFoldDB" id="A0A514ZBB6"/>
<dbReference type="InterPro" id="IPR027417">
    <property type="entry name" value="P-loop_NTPase"/>
</dbReference>
<dbReference type="PANTHER" id="PTHR37816:SF2">
    <property type="entry name" value="DNA TOPOLOGY MODULATION PROTEIN FLAR-RELATED PROTEIN"/>
    <property type="match status" value="1"/>
</dbReference>
<dbReference type="InterPro" id="IPR052922">
    <property type="entry name" value="Cytidylate_Kinase-2"/>
</dbReference>
<dbReference type="Proteomes" id="UP000315128">
    <property type="component" value="Chromosome"/>
</dbReference>
<evidence type="ECO:0000313" key="1">
    <source>
        <dbReference type="EMBL" id="QDK71883.1"/>
    </source>
</evidence>
<keyword evidence="2" id="KW-1185">Reference proteome</keyword>
<dbReference type="PANTHER" id="PTHR37816">
    <property type="entry name" value="YALI0E33011P"/>
    <property type="match status" value="1"/>
</dbReference>
<dbReference type="Pfam" id="PF13238">
    <property type="entry name" value="AAA_18"/>
    <property type="match status" value="1"/>
</dbReference>
<name>A0A514ZBB6_9LACT</name>
<proteinExistence type="predicted"/>
<dbReference type="OrthoDB" id="1201990at2"/>
<protein>
    <submittedName>
        <fullName evidence="1">AAA family ATPase</fullName>
    </submittedName>
</protein>
<gene>
    <name evidence="1" type="ORF">FLP15_02535</name>
</gene>
<evidence type="ECO:0000313" key="2">
    <source>
        <dbReference type="Proteomes" id="UP000315128"/>
    </source>
</evidence>
<accession>A0A514ZBB6</accession>
<dbReference type="Gene3D" id="3.40.50.300">
    <property type="entry name" value="P-loop containing nucleotide triphosphate hydrolases"/>
    <property type="match status" value="1"/>
</dbReference>
<reference evidence="1 2" key="1">
    <citation type="submission" date="2019-07" db="EMBL/GenBank/DDBJ databases">
        <title>Genome sequencing of KACC 19320.</title>
        <authorList>
            <person name="Heo J."/>
            <person name="Kim S.-J."/>
            <person name="Kim J.-S."/>
            <person name="Hong S.-B."/>
            <person name="Kwon S.-W."/>
        </authorList>
    </citation>
    <scope>NUCLEOTIDE SEQUENCE [LARGE SCALE GENOMIC DNA]</scope>
    <source>
        <strain evidence="1 2">KACC 19320</strain>
    </source>
</reference>
<dbReference type="SUPFAM" id="SSF52540">
    <property type="entry name" value="P-loop containing nucleoside triphosphate hydrolases"/>
    <property type="match status" value="1"/>
</dbReference>
<dbReference type="EMBL" id="CP041356">
    <property type="protein sequence ID" value="QDK71883.1"/>
    <property type="molecule type" value="Genomic_DNA"/>
</dbReference>
<organism evidence="1 2">
    <name type="scientific">Lactococcus protaetiae</name>
    <dbReference type="NCBI Taxonomy" id="2592653"/>
    <lineage>
        <taxon>Bacteria</taxon>
        <taxon>Bacillati</taxon>
        <taxon>Bacillota</taxon>
        <taxon>Bacilli</taxon>
        <taxon>Lactobacillales</taxon>
        <taxon>Streptococcaceae</taxon>
        <taxon>Lactococcus</taxon>
    </lineage>
</organism>
<dbReference type="KEGG" id="lack:FLP15_02535"/>